<comment type="caution">
    <text evidence="3">The sequence shown here is derived from an EMBL/GenBank/DDBJ whole genome shotgun (WGS) entry which is preliminary data.</text>
</comment>
<evidence type="ECO:0000256" key="2">
    <source>
        <dbReference type="SAM" id="Phobius"/>
    </source>
</evidence>
<feature type="transmembrane region" description="Helical" evidence="2">
    <location>
        <begin position="166"/>
        <end position="191"/>
    </location>
</feature>
<organism evidence="3 4">
    <name type="scientific">Sphaerisporangium corydalis</name>
    <dbReference type="NCBI Taxonomy" id="1441875"/>
    <lineage>
        <taxon>Bacteria</taxon>
        <taxon>Bacillati</taxon>
        <taxon>Actinomycetota</taxon>
        <taxon>Actinomycetes</taxon>
        <taxon>Streptosporangiales</taxon>
        <taxon>Streptosporangiaceae</taxon>
        <taxon>Sphaerisporangium</taxon>
    </lineage>
</organism>
<gene>
    <name evidence="3" type="ORF">ACFO8L_14215</name>
</gene>
<dbReference type="Proteomes" id="UP001595891">
    <property type="component" value="Unassembled WGS sequence"/>
</dbReference>
<evidence type="ECO:0000313" key="3">
    <source>
        <dbReference type="EMBL" id="MFC4587245.1"/>
    </source>
</evidence>
<sequence>MSFVKPPPRTTWPATALSTERRHGPGALEPSSQGLAPSTERRRGAGVLRLPSPAAWPIAAFLVGYPIWWALGFGGLSIIVVAFPMAAVLWRRRPIVVPKGMGLWALLIAGYLVSALTLADTPPGTYGELDTGRVLAYAMRLALYLALLVMVLYLGNLTERELPQLALVRMLGVLFVTTVAGGLLGVFAPAFEFTSPMETLLPEWISGNSFVRNLIHPTAAQVQHVLGHASPRPEAPFEWANAWGSNVSVLLIWFVVGWWAHGGPVRKLCCALLVSLSAIPIVYSLNRGLWIALALTTAYFLLRPHPKPPTTPTLHPTQDIDPAVHTRAHPHSPPGVSPSAHPRPHPTPGIDPSVHPRPHPTPGIDPSRHTRPQPTPHVGPPDLLASHHFHPSPGSVIAPGRSRRALVVGAAVAVGVVVFFAGPLGGIVTQRLDSPHSNRIRAFTVTATIEAATHSPFIGYGNTRNAFGNYKTITTGRTGWCPECGHPPLGSDGQIWLLLITQGFTGALLYIAFFAGAVRRFWHDRTPIGQAGTLVMILVLLYMFVYDGLVTALSLYLISFALLWRNTHLGTP</sequence>
<name>A0ABV9EEA2_9ACTN</name>
<feature type="transmembrane region" description="Helical" evidence="2">
    <location>
        <begin position="405"/>
        <end position="428"/>
    </location>
</feature>
<keyword evidence="2" id="KW-0812">Transmembrane</keyword>
<reference evidence="4" key="1">
    <citation type="journal article" date="2019" name="Int. J. Syst. Evol. Microbiol.">
        <title>The Global Catalogue of Microorganisms (GCM) 10K type strain sequencing project: providing services to taxonomists for standard genome sequencing and annotation.</title>
        <authorList>
            <consortium name="The Broad Institute Genomics Platform"/>
            <consortium name="The Broad Institute Genome Sequencing Center for Infectious Disease"/>
            <person name="Wu L."/>
            <person name="Ma J."/>
        </authorList>
    </citation>
    <scope>NUCLEOTIDE SEQUENCE [LARGE SCALE GENOMIC DNA]</scope>
    <source>
        <strain evidence="4">CCUG 49560</strain>
    </source>
</reference>
<evidence type="ECO:0000256" key="1">
    <source>
        <dbReference type="SAM" id="MobiDB-lite"/>
    </source>
</evidence>
<feature type="region of interest" description="Disordered" evidence="1">
    <location>
        <begin position="1"/>
        <end position="39"/>
    </location>
</feature>
<dbReference type="RefSeq" id="WP_262850689.1">
    <property type="nucleotide sequence ID" value="NZ_JANZYP010000113.1"/>
</dbReference>
<accession>A0ABV9EEA2</accession>
<keyword evidence="4" id="KW-1185">Reference proteome</keyword>
<feature type="transmembrane region" description="Helical" evidence="2">
    <location>
        <begin position="134"/>
        <end position="154"/>
    </location>
</feature>
<feature type="transmembrane region" description="Helical" evidence="2">
    <location>
        <begin position="534"/>
        <end position="564"/>
    </location>
</feature>
<dbReference type="PANTHER" id="PTHR37422:SF13">
    <property type="entry name" value="LIPOPOLYSACCHARIDE BIOSYNTHESIS PROTEIN PA4999-RELATED"/>
    <property type="match status" value="1"/>
</dbReference>
<keyword evidence="2" id="KW-1133">Transmembrane helix</keyword>
<feature type="transmembrane region" description="Helical" evidence="2">
    <location>
        <begin position="67"/>
        <end position="90"/>
    </location>
</feature>
<feature type="compositionally biased region" description="Pro residues" evidence="1">
    <location>
        <begin position="1"/>
        <end position="10"/>
    </location>
</feature>
<proteinExistence type="predicted"/>
<evidence type="ECO:0000313" key="4">
    <source>
        <dbReference type="Proteomes" id="UP001595891"/>
    </source>
</evidence>
<feature type="transmembrane region" description="Helical" evidence="2">
    <location>
        <begin position="102"/>
        <end position="119"/>
    </location>
</feature>
<evidence type="ECO:0008006" key="5">
    <source>
        <dbReference type="Google" id="ProtNLM"/>
    </source>
</evidence>
<dbReference type="EMBL" id="JBHSFN010000008">
    <property type="protein sequence ID" value="MFC4587245.1"/>
    <property type="molecule type" value="Genomic_DNA"/>
</dbReference>
<feature type="transmembrane region" description="Helical" evidence="2">
    <location>
        <begin position="240"/>
        <end position="260"/>
    </location>
</feature>
<protein>
    <recommendedName>
        <fullName evidence="5">O-antigen ligase domain-containing protein</fullName>
    </recommendedName>
</protein>
<dbReference type="PANTHER" id="PTHR37422">
    <property type="entry name" value="TEICHURONIC ACID BIOSYNTHESIS PROTEIN TUAE"/>
    <property type="match status" value="1"/>
</dbReference>
<keyword evidence="2" id="KW-0472">Membrane</keyword>
<dbReference type="InterPro" id="IPR051533">
    <property type="entry name" value="WaaL-like"/>
</dbReference>
<feature type="transmembrane region" description="Helical" evidence="2">
    <location>
        <begin position="495"/>
        <end position="522"/>
    </location>
</feature>
<feature type="region of interest" description="Disordered" evidence="1">
    <location>
        <begin position="309"/>
        <end position="396"/>
    </location>
</feature>